<feature type="transmembrane region" description="Helical" evidence="1">
    <location>
        <begin position="105"/>
        <end position="129"/>
    </location>
</feature>
<feature type="transmembrane region" description="Helical" evidence="1">
    <location>
        <begin position="344"/>
        <end position="361"/>
    </location>
</feature>
<feature type="transmembrane region" description="Helical" evidence="1">
    <location>
        <begin position="237"/>
        <end position="255"/>
    </location>
</feature>
<reference evidence="3" key="1">
    <citation type="submission" date="2017-08" db="EMBL/GenBank/DDBJ databases">
        <title>A dynamic microbial community with high functional redundancy inhabits the cold, oxic subseafloor aquifer.</title>
        <authorList>
            <person name="Tully B.J."/>
            <person name="Wheat C.G."/>
            <person name="Glazer B.T."/>
            <person name="Huber J.A."/>
        </authorList>
    </citation>
    <scope>NUCLEOTIDE SEQUENCE [LARGE SCALE GENOMIC DNA]</scope>
</reference>
<feature type="transmembrane region" description="Helical" evidence="1">
    <location>
        <begin position="141"/>
        <end position="160"/>
    </location>
</feature>
<sequence>MKNQRLIERLFFGMGLLFLCASLLMVLIESSDVLLLPGSPRFPAIVHLITLGFFASMTMGIHYQVFPRLFKREMAWKSGSWIVFVLHLVGTAMLAHGFATGNKVMVYWGGHYLVSTAIMIFFGQCLVTIIRTSKEHRKWSYILPGLGMFLTVGMGSMLALDLMFGTYELYHYGYIVPHLLMGAFLFLIPMLLFPYYAVASPNEENHVPLKLIPIILVVVALMAIVSIFYGWNYNRSSILTLGWVDLMGLMAVLIIQEAKVGWSNPRLGAISNLRVVGWLGITFFIMLFLISKMMGAQIVVTKLVVSGGLLFMLVPMIPSFLYFSRNYADALVATNEDKQQEVRLFLAQGILGILIVGSYWFGLSMGIYVGCAGYLLGVIWQGKITFLPVKVKV</sequence>
<protein>
    <recommendedName>
        <fullName evidence="4">Cytochrome C oxidase subunit I</fullName>
    </recommendedName>
</protein>
<feature type="transmembrane region" description="Helical" evidence="1">
    <location>
        <begin position="367"/>
        <end position="389"/>
    </location>
</feature>
<feature type="transmembrane region" description="Helical" evidence="1">
    <location>
        <begin position="7"/>
        <end position="28"/>
    </location>
</feature>
<accession>A0A2A4T3L0</accession>
<feature type="transmembrane region" description="Helical" evidence="1">
    <location>
        <begin position="303"/>
        <end position="323"/>
    </location>
</feature>
<dbReference type="EMBL" id="NVSR01000046">
    <property type="protein sequence ID" value="PCI27901.1"/>
    <property type="molecule type" value="Genomic_DNA"/>
</dbReference>
<feature type="transmembrane region" description="Helical" evidence="1">
    <location>
        <begin position="267"/>
        <end position="291"/>
    </location>
</feature>
<evidence type="ECO:0000313" key="2">
    <source>
        <dbReference type="EMBL" id="PCI27901.1"/>
    </source>
</evidence>
<dbReference type="AlphaFoldDB" id="A0A2A4T3L0"/>
<keyword evidence="1" id="KW-0812">Transmembrane</keyword>
<evidence type="ECO:0000256" key="1">
    <source>
        <dbReference type="SAM" id="Phobius"/>
    </source>
</evidence>
<dbReference type="Proteomes" id="UP000218113">
    <property type="component" value="Unassembled WGS sequence"/>
</dbReference>
<feature type="transmembrane region" description="Helical" evidence="1">
    <location>
        <begin position="78"/>
        <end position="99"/>
    </location>
</feature>
<feature type="transmembrane region" description="Helical" evidence="1">
    <location>
        <begin position="211"/>
        <end position="231"/>
    </location>
</feature>
<comment type="caution">
    <text evidence="2">The sequence shown here is derived from an EMBL/GenBank/DDBJ whole genome shotgun (WGS) entry which is preliminary data.</text>
</comment>
<evidence type="ECO:0008006" key="4">
    <source>
        <dbReference type="Google" id="ProtNLM"/>
    </source>
</evidence>
<feature type="transmembrane region" description="Helical" evidence="1">
    <location>
        <begin position="44"/>
        <end position="66"/>
    </location>
</feature>
<feature type="transmembrane region" description="Helical" evidence="1">
    <location>
        <begin position="172"/>
        <end position="199"/>
    </location>
</feature>
<evidence type="ECO:0000313" key="3">
    <source>
        <dbReference type="Proteomes" id="UP000218113"/>
    </source>
</evidence>
<gene>
    <name evidence="2" type="ORF">COB67_07605</name>
</gene>
<proteinExistence type="predicted"/>
<name>A0A2A4T3L0_9DELT</name>
<keyword evidence="1" id="KW-0472">Membrane</keyword>
<organism evidence="2 3">
    <name type="scientific">SAR324 cluster bacterium</name>
    <dbReference type="NCBI Taxonomy" id="2024889"/>
    <lineage>
        <taxon>Bacteria</taxon>
        <taxon>Deltaproteobacteria</taxon>
        <taxon>SAR324 cluster</taxon>
    </lineage>
</organism>
<keyword evidence="1" id="KW-1133">Transmembrane helix</keyword>